<dbReference type="InParanoid" id="S1RW76"/>
<dbReference type="HOGENOM" id="CLU_1216608_0_0_1"/>
<gene>
    <name evidence="2" type="ORF">TCM_045947</name>
</gene>
<protein>
    <submittedName>
        <fullName evidence="2">Uncharacterized protein</fullName>
    </submittedName>
</protein>
<feature type="compositionally biased region" description="Polar residues" evidence="1">
    <location>
        <begin position="23"/>
        <end position="41"/>
    </location>
</feature>
<dbReference type="AlphaFoldDB" id="S1RW76"/>
<keyword evidence="3" id="KW-1185">Reference proteome</keyword>
<evidence type="ECO:0000313" key="2">
    <source>
        <dbReference type="EMBL" id="EOY20355.1"/>
    </source>
</evidence>
<accession>S1RW76</accession>
<reference evidence="2 3" key="1">
    <citation type="journal article" date="2013" name="Genome Biol.">
        <title>The genome sequence of the most widely cultivated cacao type and its use to identify candidate genes regulating pod color.</title>
        <authorList>
            <person name="Motamayor J.C."/>
            <person name="Mockaitis K."/>
            <person name="Schmutz J."/>
            <person name="Haiminen N."/>
            <person name="Iii D.L."/>
            <person name="Cornejo O."/>
            <person name="Findley S.D."/>
            <person name="Zheng P."/>
            <person name="Utro F."/>
            <person name="Royaert S."/>
            <person name="Saski C."/>
            <person name="Jenkins J."/>
            <person name="Podicheti R."/>
            <person name="Zhao M."/>
            <person name="Scheffler B.E."/>
            <person name="Stack J.C."/>
            <person name="Feltus F.A."/>
            <person name="Mustiga G.M."/>
            <person name="Amores F."/>
            <person name="Phillips W."/>
            <person name="Marelli J.P."/>
            <person name="May G.D."/>
            <person name="Shapiro H."/>
            <person name="Ma J."/>
            <person name="Bustamante C.D."/>
            <person name="Schnell R.J."/>
            <person name="Main D."/>
            <person name="Gilbert D."/>
            <person name="Parida L."/>
            <person name="Kuhn D.N."/>
        </authorList>
    </citation>
    <scope>NUCLEOTIDE SEQUENCE [LARGE SCALE GENOMIC DNA]</scope>
    <source>
        <strain evidence="3">cv. Matina 1-6</strain>
    </source>
</reference>
<dbReference type="Gramene" id="EOY20355">
    <property type="protein sequence ID" value="EOY20355"/>
    <property type="gene ID" value="TCM_045947"/>
</dbReference>
<sequence length="228" mass="25235">MKERVLRKPTKGKAPTAAAVGTSATHPSLNTNGQQGPSKSATDGRDMDVMVLAESDGTIVHKAVHEGTKENSKNYFPEPPAQADILLHGEDRQTSESGMRAQHVLVDNLEGSGEYNPSIGQDTKACSRERMKGQADIPPTQESASGKCMHNKELSDVPSFLFSETKFTKIKVHHRIRRRRHSDTEVSIDKILSFASDKAMDMGENDEDSDEDAISVNFTASWERERYY</sequence>
<feature type="region of interest" description="Disordered" evidence="1">
    <location>
        <begin position="1"/>
        <end position="46"/>
    </location>
</feature>
<dbReference type="EMBL" id="KE133048">
    <property type="protein sequence ID" value="EOY20355.1"/>
    <property type="molecule type" value="Genomic_DNA"/>
</dbReference>
<feature type="compositionally biased region" description="Low complexity" evidence="1">
    <location>
        <begin position="12"/>
        <end position="22"/>
    </location>
</feature>
<dbReference type="Proteomes" id="UP000026915">
    <property type="component" value="Unassembled WGS sequence"/>
</dbReference>
<evidence type="ECO:0000256" key="1">
    <source>
        <dbReference type="SAM" id="MobiDB-lite"/>
    </source>
</evidence>
<organism evidence="2 3">
    <name type="scientific">Theobroma cacao</name>
    <name type="common">Cacao</name>
    <name type="synonym">Cocoa</name>
    <dbReference type="NCBI Taxonomy" id="3641"/>
    <lineage>
        <taxon>Eukaryota</taxon>
        <taxon>Viridiplantae</taxon>
        <taxon>Streptophyta</taxon>
        <taxon>Embryophyta</taxon>
        <taxon>Tracheophyta</taxon>
        <taxon>Spermatophyta</taxon>
        <taxon>Magnoliopsida</taxon>
        <taxon>eudicotyledons</taxon>
        <taxon>Gunneridae</taxon>
        <taxon>Pentapetalae</taxon>
        <taxon>rosids</taxon>
        <taxon>malvids</taxon>
        <taxon>Malvales</taxon>
        <taxon>Malvaceae</taxon>
        <taxon>Byttnerioideae</taxon>
        <taxon>Theobroma</taxon>
    </lineage>
</organism>
<proteinExistence type="predicted"/>
<evidence type="ECO:0000313" key="3">
    <source>
        <dbReference type="Proteomes" id="UP000026915"/>
    </source>
</evidence>
<name>S1RW76_THECC</name>